<dbReference type="GO" id="GO:0016787">
    <property type="term" value="F:hydrolase activity"/>
    <property type="evidence" value="ECO:0007669"/>
    <property type="project" value="UniProtKB-KW"/>
</dbReference>
<dbReference type="PIRSF" id="PIRSF006485">
    <property type="entry name" value="GTP-binding_EngA"/>
    <property type="match status" value="1"/>
</dbReference>
<dbReference type="HAMAP" id="MF_00195">
    <property type="entry name" value="GTPase_Der"/>
    <property type="match status" value="1"/>
</dbReference>
<comment type="caution">
    <text evidence="12">The sequence shown here is derived from an EMBL/GenBank/DDBJ whole genome shotgun (WGS) entry which is preliminary data.</text>
</comment>
<keyword evidence="3 8" id="KW-0690">Ribosome biogenesis</keyword>
<dbReference type="FunFam" id="3.40.50.300:FF:000040">
    <property type="entry name" value="GTPase Der"/>
    <property type="match status" value="1"/>
</dbReference>
<feature type="binding site" evidence="8">
    <location>
        <begin position="227"/>
        <end position="231"/>
    </location>
    <ligand>
        <name>GTP</name>
        <dbReference type="ChEBI" id="CHEBI:37565"/>
        <label>2</label>
    </ligand>
</feature>
<proteinExistence type="inferred from homology"/>
<evidence type="ECO:0000256" key="3">
    <source>
        <dbReference type="ARBA" id="ARBA00022517"/>
    </source>
</evidence>
<evidence type="ECO:0000256" key="4">
    <source>
        <dbReference type="ARBA" id="ARBA00022737"/>
    </source>
</evidence>
<keyword evidence="6 8" id="KW-0342">GTP-binding</keyword>
<evidence type="ECO:0000256" key="2">
    <source>
        <dbReference type="ARBA" id="ARBA00020953"/>
    </source>
</evidence>
<evidence type="ECO:0000256" key="5">
    <source>
        <dbReference type="ARBA" id="ARBA00022741"/>
    </source>
</evidence>
<feature type="binding site" evidence="8">
    <location>
        <begin position="119"/>
        <end position="122"/>
    </location>
    <ligand>
        <name>GTP</name>
        <dbReference type="ChEBI" id="CHEBI:37565"/>
        <label>1</label>
    </ligand>
</feature>
<protein>
    <recommendedName>
        <fullName evidence="2 8">GTPase Der</fullName>
    </recommendedName>
    <alternativeName>
        <fullName evidence="7 8">GTP-binding protein EngA</fullName>
    </alternativeName>
</protein>
<accession>A0A9D1W899</accession>
<feature type="domain" description="EngA-type G" evidence="11">
    <location>
        <begin position="3"/>
        <end position="167"/>
    </location>
</feature>
<dbReference type="InterPro" id="IPR031166">
    <property type="entry name" value="G_ENGA"/>
</dbReference>
<comment type="similarity">
    <text evidence="1 8 9 10">Belongs to the TRAFAC class TrmE-Era-EngA-EngB-Septin-like GTPase superfamily. EngA (Der) GTPase family.</text>
</comment>
<name>A0A9D1W899_9SPHI</name>
<dbReference type="AlphaFoldDB" id="A0A9D1W899"/>
<dbReference type="InterPro" id="IPR016484">
    <property type="entry name" value="GTPase_Der"/>
</dbReference>
<dbReference type="GO" id="GO:0043022">
    <property type="term" value="F:ribosome binding"/>
    <property type="evidence" value="ECO:0007669"/>
    <property type="project" value="TreeGrafter"/>
</dbReference>
<dbReference type="Pfam" id="PF14714">
    <property type="entry name" value="KH_dom-like"/>
    <property type="match status" value="1"/>
</dbReference>
<dbReference type="InterPro" id="IPR027417">
    <property type="entry name" value="P-loop_NTPase"/>
</dbReference>
<dbReference type="Pfam" id="PF01926">
    <property type="entry name" value="MMR_HSR1"/>
    <property type="match status" value="2"/>
</dbReference>
<evidence type="ECO:0000256" key="1">
    <source>
        <dbReference type="ARBA" id="ARBA00008279"/>
    </source>
</evidence>
<dbReference type="InterPro" id="IPR032859">
    <property type="entry name" value="KH_dom-like"/>
</dbReference>
<dbReference type="NCBIfam" id="TIGR03594">
    <property type="entry name" value="GTPase_EngA"/>
    <property type="match status" value="1"/>
</dbReference>
<dbReference type="GO" id="GO:0042254">
    <property type="term" value="P:ribosome biogenesis"/>
    <property type="evidence" value="ECO:0007669"/>
    <property type="project" value="UniProtKB-KW"/>
</dbReference>
<reference evidence="12" key="2">
    <citation type="submission" date="2021-04" db="EMBL/GenBank/DDBJ databases">
        <authorList>
            <person name="Gilroy R."/>
        </authorList>
    </citation>
    <scope>NUCLEOTIDE SEQUENCE</scope>
    <source>
        <strain evidence="12">1719</strain>
    </source>
</reference>
<dbReference type="EMBL" id="DXEZ01000151">
    <property type="protein sequence ID" value="HIX54464.1"/>
    <property type="molecule type" value="Genomic_DNA"/>
</dbReference>
<dbReference type="PROSITE" id="PS51712">
    <property type="entry name" value="G_ENGA"/>
    <property type="match status" value="2"/>
</dbReference>
<dbReference type="PANTHER" id="PTHR43834:SF6">
    <property type="entry name" value="GTPASE DER"/>
    <property type="match status" value="1"/>
</dbReference>
<sequence>MANIVAIIGRPNVGKSTLFNRLTQSRKAIVDDVSGVTRDRHYGKSEWTGKEFTVVDTGGYVLGSDDIFDVAIRDQVLIAIKEATVILFMVDVKTGITDLDDEVAHILRQSNKPVYLVVNKVDSGQQHLESAEFYSLGLGELYQISAITGSGTGELLDQVIQHFQEDSVDELNIPKFAILGRPNVGKSSLTNALIGEERNIVTPIAGTTRDSISIYYNKFGHEFLLVDTAGLRKKKKVHEDIEFYSVMRSLRALEDADVILLMIDAETGMEQQDLSIFSLAIKNRKGVVILVNKWDLIEKDNKTMSKVKSDIQEKIAPFSDIPILFISATEKQRIFKAIEAAQKVYDNKVKKIPTSKLNSVLLEAIENYPPPAVKGKYIRIKYVTQVGSGHSPVFAFFCNLPQYIREPYKRYLENKIRDNFDFSGVPIQITFKQK</sequence>
<organism evidence="12 13">
    <name type="scientific">Candidatus Sphingobacterium stercoripullorum</name>
    <dbReference type="NCBI Taxonomy" id="2838759"/>
    <lineage>
        <taxon>Bacteria</taxon>
        <taxon>Pseudomonadati</taxon>
        <taxon>Bacteroidota</taxon>
        <taxon>Sphingobacteriia</taxon>
        <taxon>Sphingobacteriales</taxon>
        <taxon>Sphingobacteriaceae</taxon>
        <taxon>Sphingobacterium</taxon>
    </lineage>
</organism>
<dbReference type="CDD" id="cd01895">
    <property type="entry name" value="EngA2"/>
    <property type="match status" value="1"/>
</dbReference>
<reference evidence="12" key="1">
    <citation type="journal article" date="2021" name="PeerJ">
        <title>Extensive microbial diversity within the chicken gut microbiome revealed by metagenomics and culture.</title>
        <authorList>
            <person name="Gilroy R."/>
            <person name="Ravi A."/>
            <person name="Getino M."/>
            <person name="Pursley I."/>
            <person name="Horton D.L."/>
            <person name="Alikhan N.F."/>
            <person name="Baker D."/>
            <person name="Gharbi K."/>
            <person name="Hall N."/>
            <person name="Watson M."/>
            <person name="Adriaenssens E.M."/>
            <person name="Foster-Nyarko E."/>
            <person name="Jarju S."/>
            <person name="Secka A."/>
            <person name="Antonio M."/>
            <person name="Oren A."/>
            <person name="Chaudhuri R.R."/>
            <person name="La Ragione R."/>
            <person name="Hildebrand F."/>
            <person name="Pallen M.J."/>
        </authorList>
    </citation>
    <scope>NUCLEOTIDE SEQUENCE</scope>
    <source>
        <strain evidence="12">1719</strain>
    </source>
</reference>
<feature type="binding site" evidence="8">
    <location>
        <begin position="56"/>
        <end position="60"/>
    </location>
    <ligand>
        <name>GTP</name>
        <dbReference type="ChEBI" id="CHEBI:37565"/>
        <label>1</label>
    </ligand>
</feature>
<comment type="subunit">
    <text evidence="8">Associates with the 50S ribosomal subunit.</text>
</comment>
<feature type="domain" description="EngA-type G" evidence="11">
    <location>
        <begin position="174"/>
        <end position="349"/>
    </location>
</feature>
<evidence type="ECO:0000256" key="10">
    <source>
        <dbReference type="RuleBase" id="RU004481"/>
    </source>
</evidence>
<dbReference type="FunFam" id="3.40.50.300:FF:000953">
    <property type="entry name" value="GTPase Der"/>
    <property type="match status" value="1"/>
</dbReference>
<keyword evidence="5 8" id="KW-0547">Nucleotide-binding</keyword>
<evidence type="ECO:0000259" key="11">
    <source>
        <dbReference type="PROSITE" id="PS51712"/>
    </source>
</evidence>
<evidence type="ECO:0000256" key="7">
    <source>
        <dbReference type="ARBA" id="ARBA00032345"/>
    </source>
</evidence>
<evidence type="ECO:0000256" key="9">
    <source>
        <dbReference type="PROSITE-ProRule" id="PRU01049"/>
    </source>
</evidence>
<evidence type="ECO:0000256" key="6">
    <source>
        <dbReference type="ARBA" id="ARBA00023134"/>
    </source>
</evidence>
<dbReference type="InterPro" id="IPR015946">
    <property type="entry name" value="KH_dom-like_a/b"/>
</dbReference>
<dbReference type="NCBIfam" id="TIGR00231">
    <property type="entry name" value="small_GTP"/>
    <property type="match status" value="2"/>
</dbReference>
<evidence type="ECO:0000313" key="13">
    <source>
        <dbReference type="Proteomes" id="UP000824156"/>
    </source>
</evidence>
<gene>
    <name evidence="8 12" type="primary">der</name>
    <name evidence="12" type="ORF">H9853_05510</name>
</gene>
<dbReference type="InterPro" id="IPR005225">
    <property type="entry name" value="Small_GTP-bd"/>
</dbReference>
<keyword evidence="12" id="KW-0378">Hydrolase</keyword>
<evidence type="ECO:0000313" key="12">
    <source>
        <dbReference type="EMBL" id="HIX54464.1"/>
    </source>
</evidence>
<dbReference type="CDD" id="cd01894">
    <property type="entry name" value="EngA1"/>
    <property type="match status" value="1"/>
</dbReference>
<keyword evidence="4 10" id="KW-0677">Repeat</keyword>
<feature type="binding site" evidence="8">
    <location>
        <begin position="292"/>
        <end position="295"/>
    </location>
    <ligand>
        <name>GTP</name>
        <dbReference type="ChEBI" id="CHEBI:37565"/>
        <label>2</label>
    </ligand>
</feature>
<feature type="binding site" evidence="8">
    <location>
        <begin position="9"/>
        <end position="16"/>
    </location>
    <ligand>
        <name>GTP</name>
        <dbReference type="ChEBI" id="CHEBI:37565"/>
        <label>1</label>
    </ligand>
</feature>
<comment type="function">
    <text evidence="8 10">GTPase that plays an essential role in the late steps of ribosome biogenesis.</text>
</comment>
<dbReference type="SUPFAM" id="SSF52540">
    <property type="entry name" value="P-loop containing nucleoside triphosphate hydrolases"/>
    <property type="match status" value="2"/>
</dbReference>
<dbReference type="Gene3D" id="3.30.300.20">
    <property type="match status" value="1"/>
</dbReference>
<dbReference type="InterPro" id="IPR006073">
    <property type="entry name" value="GTP-bd"/>
</dbReference>
<dbReference type="PRINTS" id="PR00326">
    <property type="entry name" value="GTP1OBG"/>
</dbReference>
<dbReference type="FunFam" id="3.30.300.20:FF:000004">
    <property type="entry name" value="GTPase Der"/>
    <property type="match status" value="1"/>
</dbReference>
<dbReference type="PANTHER" id="PTHR43834">
    <property type="entry name" value="GTPASE DER"/>
    <property type="match status" value="1"/>
</dbReference>
<evidence type="ECO:0000256" key="8">
    <source>
        <dbReference type="HAMAP-Rule" id="MF_00195"/>
    </source>
</evidence>
<dbReference type="Gene3D" id="3.40.50.300">
    <property type="entry name" value="P-loop containing nucleotide triphosphate hydrolases"/>
    <property type="match status" value="2"/>
</dbReference>
<feature type="binding site" evidence="8">
    <location>
        <begin position="180"/>
        <end position="187"/>
    </location>
    <ligand>
        <name>GTP</name>
        <dbReference type="ChEBI" id="CHEBI:37565"/>
        <label>2</label>
    </ligand>
</feature>
<dbReference type="GO" id="GO:0005525">
    <property type="term" value="F:GTP binding"/>
    <property type="evidence" value="ECO:0007669"/>
    <property type="project" value="UniProtKB-UniRule"/>
</dbReference>
<dbReference type="Proteomes" id="UP000824156">
    <property type="component" value="Unassembled WGS sequence"/>
</dbReference>